<feature type="transmembrane region" description="Helical" evidence="5">
    <location>
        <begin position="315"/>
        <end position="333"/>
    </location>
</feature>
<feature type="domain" description="Sodium/calcium exchanger membrane region" evidence="6">
    <location>
        <begin position="175"/>
        <end position="329"/>
    </location>
</feature>
<dbReference type="GO" id="GO:0005262">
    <property type="term" value="F:calcium channel activity"/>
    <property type="evidence" value="ECO:0007669"/>
    <property type="project" value="TreeGrafter"/>
</dbReference>
<feature type="transmembrane region" description="Helical" evidence="5">
    <location>
        <begin position="108"/>
        <end position="126"/>
    </location>
</feature>
<evidence type="ECO:0000256" key="5">
    <source>
        <dbReference type="SAM" id="Phobius"/>
    </source>
</evidence>
<gene>
    <name evidence="7" type="ORF">HNQ80_000954</name>
</gene>
<evidence type="ECO:0000256" key="3">
    <source>
        <dbReference type="ARBA" id="ARBA00022989"/>
    </source>
</evidence>
<reference evidence="7 8" key="1">
    <citation type="submission" date="2020-08" db="EMBL/GenBank/DDBJ databases">
        <title>Genomic Encyclopedia of Type Strains, Phase IV (KMG-IV): sequencing the most valuable type-strain genomes for metagenomic binning, comparative biology and taxonomic classification.</title>
        <authorList>
            <person name="Goeker M."/>
        </authorList>
    </citation>
    <scope>NUCLEOTIDE SEQUENCE [LARGE SCALE GENOMIC DNA]</scope>
    <source>
        <strain evidence="7 8">DSM 103526</strain>
    </source>
</reference>
<evidence type="ECO:0000313" key="7">
    <source>
        <dbReference type="EMBL" id="MBB6214869.1"/>
    </source>
</evidence>
<comment type="caution">
    <text evidence="7">The sequence shown here is derived from an EMBL/GenBank/DDBJ whole genome shotgun (WGS) entry which is preliminary data.</text>
</comment>
<evidence type="ECO:0000256" key="1">
    <source>
        <dbReference type="ARBA" id="ARBA00004141"/>
    </source>
</evidence>
<organism evidence="7 8">
    <name type="scientific">Anaerosolibacter carboniphilus</name>
    <dbReference type="NCBI Taxonomy" id="1417629"/>
    <lineage>
        <taxon>Bacteria</taxon>
        <taxon>Bacillati</taxon>
        <taxon>Bacillota</taxon>
        <taxon>Clostridia</taxon>
        <taxon>Peptostreptococcales</taxon>
        <taxon>Thermotaleaceae</taxon>
        <taxon>Anaerosolibacter</taxon>
    </lineage>
</organism>
<dbReference type="Proteomes" id="UP000579281">
    <property type="component" value="Unassembled WGS sequence"/>
</dbReference>
<dbReference type="InterPro" id="IPR044880">
    <property type="entry name" value="NCX_ion-bd_dom_sf"/>
</dbReference>
<dbReference type="Pfam" id="PF01699">
    <property type="entry name" value="Na_Ca_ex"/>
    <property type="match status" value="2"/>
</dbReference>
<dbReference type="RefSeq" id="WP_184308646.1">
    <property type="nucleotide sequence ID" value="NZ_JACHEN010000004.1"/>
</dbReference>
<dbReference type="GO" id="GO:0006874">
    <property type="term" value="P:intracellular calcium ion homeostasis"/>
    <property type="evidence" value="ECO:0007669"/>
    <property type="project" value="TreeGrafter"/>
</dbReference>
<dbReference type="InterPro" id="IPR004837">
    <property type="entry name" value="NaCa_Exmemb"/>
</dbReference>
<dbReference type="GO" id="GO:0008273">
    <property type="term" value="F:calcium, potassium:sodium antiporter activity"/>
    <property type="evidence" value="ECO:0007669"/>
    <property type="project" value="TreeGrafter"/>
</dbReference>
<feature type="transmembrane region" description="Helical" evidence="5">
    <location>
        <begin position="281"/>
        <end position="303"/>
    </location>
</feature>
<dbReference type="GO" id="GO:0005886">
    <property type="term" value="C:plasma membrane"/>
    <property type="evidence" value="ECO:0007669"/>
    <property type="project" value="TreeGrafter"/>
</dbReference>
<keyword evidence="2 5" id="KW-0812">Transmembrane</keyword>
<evidence type="ECO:0000256" key="4">
    <source>
        <dbReference type="ARBA" id="ARBA00023136"/>
    </source>
</evidence>
<feature type="domain" description="Sodium/calcium exchanger membrane region" evidence="6">
    <location>
        <begin position="6"/>
        <end position="146"/>
    </location>
</feature>
<protein>
    <submittedName>
        <fullName evidence="7">Cation:H+ antiporter</fullName>
    </submittedName>
</protein>
<feature type="transmembrane region" description="Helical" evidence="5">
    <location>
        <begin position="6"/>
        <end position="32"/>
    </location>
</feature>
<name>A0A841KXG0_9FIRM</name>
<proteinExistence type="predicted"/>
<dbReference type="Gene3D" id="1.20.1420.30">
    <property type="entry name" value="NCX, central ion-binding region"/>
    <property type="match status" value="1"/>
</dbReference>
<accession>A0A841KXG0</accession>
<dbReference type="PANTHER" id="PTHR10846">
    <property type="entry name" value="SODIUM/POTASSIUM/CALCIUM EXCHANGER"/>
    <property type="match status" value="1"/>
</dbReference>
<evidence type="ECO:0000256" key="2">
    <source>
        <dbReference type="ARBA" id="ARBA00022692"/>
    </source>
</evidence>
<keyword evidence="4 5" id="KW-0472">Membrane</keyword>
<feature type="transmembrane region" description="Helical" evidence="5">
    <location>
        <begin position="75"/>
        <end position="96"/>
    </location>
</feature>
<comment type="subcellular location">
    <subcellularLocation>
        <location evidence="1">Membrane</location>
        <topology evidence="1">Multi-pass membrane protein</topology>
    </subcellularLocation>
</comment>
<keyword evidence="8" id="KW-1185">Reference proteome</keyword>
<dbReference type="NCBIfam" id="TIGR00367">
    <property type="entry name" value="calcium/sodium antiporter"/>
    <property type="match status" value="1"/>
</dbReference>
<feature type="transmembrane region" description="Helical" evidence="5">
    <location>
        <begin position="132"/>
        <end position="150"/>
    </location>
</feature>
<dbReference type="EMBL" id="JACHEN010000004">
    <property type="protein sequence ID" value="MBB6214869.1"/>
    <property type="molecule type" value="Genomic_DNA"/>
</dbReference>
<feature type="transmembrane region" description="Helical" evidence="5">
    <location>
        <begin position="170"/>
        <end position="188"/>
    </location>
</feature>
<evidence type="ECO:0000259" key="6">
    <source>
        <dbReference type="Pfam" id="PF01699"/>
    </source>
</evidence>
<feature type="transmembrane region" description="Helical" evidence="5">
    <location>
        <begin position="208"/>
        <end position="231"/>
    </location>
</feature>
<dbReference type="PANTHER" id="PTHR10846:SF8">
    <property type="entry name" value="INNER MEMBRANE PROTEIN YRBG"/>
    <property type="match status" value="1"/>
</dbReference>
<feature type="transmembrane region" description="Helical" evidence="5">
    <location>
        <begin position="243"/>
        <end position="261"/>
    </location>
</feature>
<sequence length="334" mass="36239">MENIIVFVLFFIGLFIIIKAGDLFVDAAVWIAKITGVPNILIGATLVSLATTLPELFVSMIATLDGHLDMAMGNAIGSTICNVGLILGLCAMISPISIRRRFFSVKGILMICATVILYLMAFNRQISRNEGFVLLILLIIYIIINIFEVYTRKEDKYTIRYQEKNFNTALLKNLFKFITGAGGIILGARLLVDNGVLIANILNIPEQVISLTLIALGTSLPELSTSLIAVIKGYEGISVGNIIGANILNLTMVLGASSIAAEDGLIISVRNFEVLGKKMVAIPQTLVLDIPFSALLMMILIIAGTVNRKLGRQDGVLLMLLYIAYLTVLALISF</sequence>
<keyword evidence="3 5" id="KW-1133">Transmembrane helix</keyword>
<evidence type="ECO:0000313" key="8">
    <source>
        <dbReference type="Proteomes" id="UP000579281"/>
    </source>
</evidence>
<dbReference type="AlphaFoldDB" id="A0A841KXG0"/>
<feature type="transmembrane region" description="Helical" evidence="5">
    <location>
        <begin position="39"/>
        <end position="63"/>
    </location>
</feature>
<dbReference type="InterPro" id="IPR004481">
    <property type="entry name" value="K/Na/Ca-exchanger"/>
</dbReference>